<evidence type="ECO:0000313" key="3">
    <source>
        <dbReference type="Proteomes" id="UP000192674"/>
    </source>
</evidence>
<dbReference type="AlphaFoldDB" id="A0A1Y5X676"/>
<gene>
    <name evidence="2" type="ORF">SAMN05661093_01592</name>
</gene>
<keyword evidence="3" id="KW-1185">Reference proteome</keyword>
<dbReference type="InterPro" id="IPR037523">
    <property type="entry name" value="VOC_core"/>
</dbReference>
<dbReference type="OrthoDB" id="9798201at2"/>
<protein>
    <submittedName>
        <fullName evidence="2">Glyoxalase-like domain-containing protein</fullName>
    </submittedName>
</protein>
<sequence length="128" mass="13913">MTVALNAISIVVADMGRSLAFYRLLGLDIPASADTEPHVEVALPGGMRLLWDTEETIRSFDPEWQRRGSDGMSLAFLAESPAGVDKVYAELVGAGYHGEKEPWDAFWGQRYAVVLDPDGNGVDLFAAL</sequence>
<accession>A0A1Y5X676</accession>
<dbReference type="EMBL" id="FWXV01000001">
    <property type="protein sequence ID" value="SMC70807.1"/>
    <property type="molecule type" value="Genomic_DNA"/>
</dbReference>
<dbReference type="PANTHER" id="PTHR36503:SF3">
    <property type="entry name" value="BLR0126 PROTEIN"/>
    <property type="match status" value="1"/>
</dbReference>
<name>A0A1Y5X676_KIBAR</name>
<feature type="domain" description="VOC" evidence="1">
    <location>
        <begin position="4"/>
        <end position="127"/>
    </location>
</feature>
<organism evidence="2 3">
    <name type="scientific">Kibdelosporangium aridum</name>
    <dbReference type="NCBI Taxonomy" id="2030"/>
    <lineage>
        <taxon>Bacteria</taxon>
        <taxon>Bacillati</taxon>
        <taxon>Actinomycetota</taxon>
        <taxon>Actinomycetes</taxon>
        <taxon>Pseudonocardiales</taxon>
        <taxon>Pseudonocardiaceae</taxon>
        <taxon>Kibdelosporangium</taxon>
    </lineage>
</organism>
<dbReference type="RefSeq" id="WP_084425254.1">
    <property type="nucleotide sequence ID" value="NZ_FWXV01000001.1"/>
</dbReference>
<evidence type="ECO:0000313" key="2">
    <source>
        <dbReference type="EMBL" id="SMC70807.1"/>
    </source>
</evidence>
<reference evidence="2 3" key="1">
    <citation type="submission" date="2017-04" db="EMBL/GenBank/DDBJ databases">
        <authorList>
            <person name="Afonso C.L."/>
            <person name="Miller P.J."/>
            <person name="Scott M.A."/>
            <person name="Spackman E."/>
            <person name="Goraichik I."/>
            <person name="Dimitrov K.M."/>
            <person name="Suarez D.L."/>
            <person name="Swayne D.E."/>
        </authorList>
    </citation>
    <scope>NUCLEOTIDE SEQUENCE [LARGE SCALE GENOMIC DNA]</scope>
    <source>
        <strain evidence="2 3">DSM 43828</strain>
    </source>
</reference>
<dbReference type="PROSITE" id="PS51819">
    <property type="entry name" value="VOC"/>
    <property type="match status" value="1"/>
</dbReference>
<dbReference type="Proteomes" id="UP000192674">
    <property type="component" value="Unassembled WGS sequence"/>
</dbReference>
<dbReference type="Pfam" id="PF00903">
    <property type="entry name" value="Glyoxalase"/>
    <property type="match status" value="1"/>
</dbReference>
<dbReference type="InterPro" id="IPR004360">
    <property type="entry name" value="Glyas_Fos-R_dOase_dom"/>
</dbReference>
<dbReference type="SUPFAM" id="SSF54593">
    <property type="entry name" value="Glyoxalase/Bleomycin resistance protein/Dihydroxybiphenyl dioxygenase"/>
    <property type="match status" value="1"/>
</dbReference>
<dbReference type="PANTHER" id="PTHR36503">
    <property type="entry name" value="BLR2520 PROTEIN"/>
    <property type="match status" value="1"/>
</dbReference>
<dbReference type="Gene3D" id="3.10.180.10">
    <property type="entry name" value="2,3-Dihydroxybiphenyl 1,2-Dioxygenase, domain 1"/>
    <property type="match status" value="1"/>
</dbReference>
<evidence type="ECO:0000259" key="1">
    <source>
        <dbReference type="PROSITE" id="PS51819"/>
    </source>
</evidence>
<dbReference type="InterPro" id="IPR029068">
    <property type="entry name" value="Glyas_Bleomycin-R_OHBP_Dase"/>
</dbReference>
<proteinExistence type="predicted"/>